<dbReference type="PANTHER" id="PTHR42763">
    <property type="entry name" value="ADP-GLUCOSE PHOSPHORYLASE"/>
    <property type="match status" value="1"/>
</dbReference>
<accession>A0ABZ3H8G9</accession>
<evidence type="ECO:0000259" key="8">
    <source>
        <dbReference type="Pfam" id="PF01087"/>
    </source>
</evidence>
<evidence type="ECO:0000256" key="7">
    <source>
        <dbReference type="ARBA" id="ARBA00023277"/>
    </source>
</evidence>
<keyword evidence="11" id="KW-1185">Reference proteome</keyword>
<evidence type="ECO:0000256" key="4">
    <source>
        <dbReference type="ARBA" id="ARBA00022695"/>
    </source>
</evidence>
<keyword evidence="3" id="KW-0808">Transferase</keyword>
<reference evidence="10 11" key="1">
    <citation type="submission" date="2024-03" db="EMBL/GenBank/DDBJ databases">
        <title>Sulfurimonas sp. HSL3-1.</title>
        <authorList>
            <person name="Wang S."/>
        </authorList>
    </citation>
    <scope>NUCLEOTIDE SEQUENCE [LARGE SCALE GENOMIC DNA]</scope>
    <source>
        <strain evidence="10 11">HSL3-1</strain>
    </source>
</reference>
<keyword evidence="7" id="KW-0119">Carbohydrate metabolism</keyword>
<dbReference type="InterPro" id="IPR005849">
    <property type="entry name" value="GalP_Utransf_N"/>
</dbReference>
<keyword evidence="5" id="KW-0479">Metal-binding</keyword>
<feature type="domain" description="Galactose-1-phosphate uridyl transferase N-terminal" evidence="8">
    <location>
        <begin position="3"/>
        <end position="175"/>
    </location>
</feature>
<dbReference type="PANTHER" id="PTHR42763:SF2">
    <property type="entry name" value="ADP-GLUCOSE PHOSPHORYLASE"/>
    <property type="match status" value="1"/>
</dbReference>
<keyword evidence="6" id="KW-0862">Zinc</keyword>
<feature type="domain" description="Galactose-1-phosphate uridyl transferase C-terminal" evidence="9">
    <location>
        <begin position="185"/>
        <end position="311"/>
    </location>
</feature>
<evidence type="ECO:0000256" key="5">
    <source>
        <dbReference type="ARBA" id="ARBA00022723"/>
    </source>
</evidence>
<sequence length="341" mass="38643">MSEIRYDKLHDVHVLIAPERLHRPDCIPKRVKAFHHVAKCPFCEGNESLTPPEIFALRDEGSFANEPGWKTRVVPNLYKAVQIETPHRHHYGLFEYHDGFGAHEVIIDTPEHRTSMTQWSEQEVVDWLLTLGARVADLRRDIRIGYISLFKNEGSDAGATQPHSHTQLIGLPILPEAQRAYYERNAHYFREHGTPLVAAIISHERQAGERIIAEQGGYTAYCPFASAYPFEVIIASEKRRGQIDTLGPKDFEPLAPLLLDVLAKLERQLGCLAFNVEIATPPFHVPEGMAPYATTDDMFRFTLRIQPRLYRHGGFELSTQVMINPVAPETAARLLRGEPDA</sequence>
<proteinExistence type="inferred from homology"/>
<dbReference type="InterPro" id="IPR036265">
    <property type="entry name" value="HIT-like_sf"/>
</dbReference>
<evidence type="ECO:0000313" key="10">
    <source>
        <dbReference type="EMBL" id="XAU13956.1"/>
    </source>
</evidence>
<dbReference type="Gene3D" id="3.30.428.10">
    <property type="entry name" value="HIT-like"/>
    <property type="match status" value="2"/>
</dbReference>
<organism evidence="10 11">
    <name type="scientific">Sulfurimonas diazotrophicus</name>
    <dbReference type="NCBI Taxonomy" id="3131939"/>
    <lineage>
        <taxon>Bacteria</taxon>
        <taxon>Pseudomonadati</taxon>
        <taxon>Campylobacterota</taxon>
        <taxon>Epsilonproteobacteria</taxon>
        <taxon>Campylobacterales</taxon>
        <taxon>Sulfurimonadaceae</taxon>
        <taxon>Sulfurimonas</taxon>
    </lineage>
</organism>
<evidence type="ECO:0000313" key="11">
    <source>
        <dbReference type="Proteomes" id="UP001447842"/>
    </source>
</evidence>
<evidence type="ECO:0000256" key="1">
    <source>
        <dbReference type="ARBA" id="ARBA00001947"/>
    </source>
</evidence>
<evidence type="ECO:0000256" key="2">
    <source>
        <dbReference type="ARBA" id="ARBA00010951"/>
    </source>
</evidence>
<evidence type="ECO:0000256" key="6">
    <source>
        <dbReference type="ARBA" id="ARBA00022833"/>
    </source>
</evidence>
<keyword evidence="4 10" id="KW-0548">Nucleotidyltransferase</keyword>
<dbReference type="PIRSF" id="PIRSF000808">
    <property type="entry name" value="GalT"/>
    <property type="match status" value="1"/>
</dbReference>
<dbReference type="InterPro" id="IPR005850">
    <property type="entry name" value="GalP_Utransf_C"/>
</dbReference>
<comment type="similarity">
    <text evidence="2">Belongs to the galactose-1-phosphate uridylyltransferase type 1 family.</text>
</comment>
<dbReference type="SUPFAM" id="SSF54197">
    <property type="entry name" value="HIT-like"/>
    <property type="match status" value="2"/>
</dbReference>
<protein>
    <submittedName>
        <fullName evidence="10">UTP--glucose-1-phosphate uridylyltransferase</fullName>
    </submittedName>
</protein>
<evidence type="ECO:0000259" key="9">
    <source>
        <dbReference type="Pfam" id="PF02744"/>
    </source>
</evidence>
<dbReference type="InterPro" id="IPR001937">
    <property type="entry name" value="GalP_UDPtransf1"/>
</dbReference>
<dbReference type="Pfam" id="PF01087">
    <property type="entry name" value="GalP_UDP_transf"/>
    <property type="match status" value="1"/>
</dbReference>
<evidence type="ECO:0000256" key="3">
    <source>
        <dbReference type="ARBA" id="ARBA00022679"/>
    </source>
</evidence>
<dbReference type="RefSeq" id="WP_345971779.1">
    <property type="nucleotide sequence ID" value="NZ_CP147920.1"/>
</dbReference>
<dbReference type="InterPro" id="IPR053177">
    <property type="entry name" value="ADP-glucose_phosphorylase"/>
</dbReference>
<dbReference type="EMBL" id="CP147920">
    <property type="protein sequence ID" value="XAU13956.1"/>
    <property type="molecule type" value="Genomic_DNA"/>
</dbReference>
<gene>
    <name evidence="10" type="ORF">WCY31_06765</name>
</gene>
<dbReference type="GO" id="GO:0016779">
    <property type="term" value="F:nucleotidyltransferase activity"/>
    <property type="evidence" value="ECO:0007669"/>
    <property type="project" value="UniProtKB-KW"/>
</dbReference>
<dbReference type="Proteomes" id="UP001447842">
    <property type="component" value="Chromosome"/>
</dbReference>
<dbReference type="Pfam" id="PF02744">
    <property type="entry name" value="GalP_UDP_tr_C"/>
    <property type="match status" value="1"/>
</dbReference>
<comment type="cofactor">
    <cofactor evidence="1">
        <name>Zn(2+)</name>
        <dbReference type="ChEBI" id="CHEBI:29105"/>
    </cofactor>
</comment>
<name>A0ABZ3H8G9_9BACT</name>